<dbReference type="Proteomes" id="UP001152799">
    <property type="component" value="Chromosome 8"/>
</dbReference>
<evidence type="ECO:0000313" key="3">
    <source>
        <dbReference type="Proteomes" id="UP001152799"/>
    </source>
</evidence>
<gene>
    <name evidence="2" type="ORF">CEUTPL_LOCUS12976</name>
</gene>
<feature type="domain" description="Sperm microtubule inner protein 1 C-terminal" evidence="1">
    <location>
        <begin position="53"/>
        <end position="172"/>
    </location>
</feature>
<dbReference type="PANTHER" id="PTHR35826">
    <property type="entry name" value="PROTEIN ATP6V1FNB-LIKE"/>
    <property type="match status" value="1"/>
</dbReference>
<dbReference type="InterPro" id="IPR054323">
    <property type="entry name" value="SPMIP1_C"/>
</dbReference>
<dbReference type="AlphaFoldDB" id="A0A9N9MXN9"/>
<reference evidence="2" key="1">
    <citation type="submission" date="2022-01" db="EMBL/GenBank/DDBJ databases">
        <authorList>
            <person name="King R."/>
        </authorList>
    </citation>
    <scope>NUCLEOTIDE SEQUENCE</scope>
</reference>
<accession>A0A9N9MXN9</accession>
<dbReference type="PANTHER" id="PTHR35826:SF1">
    <property type="entry name" value="PROTEIN ATP6V1FNB-LIKE"/>
    <property type="match status" value="1"/>
</dbReference>
<dbReference type="EMBL" id="OU892284">
    <property type="protein sequence ID" value="CAG9772570.1"/>
    <property type="molecule type" value="Genomic_DNA"/>
</dbReference>
<evidence type="ECO:0000259" key="1">
    <source>
        <dbReference type="Pfam" id="PF22589"/>
    </source>
</evidence>
<protein>
    <recommendedName>
        <fullName evidence="1">Sperm microtubule inner protein 1 C-terminal domain-containing protein</fullName>
    </recommendedName>
</protein>
<organism evidence="2 3">
    <name type="scientific">Ceutorhynchus assimilis</name>
    <name type="common">cabbage seed weevil</name>
    <dbReference type="NCBI Taxonomy" id="467358"/>
    <lineage>
        <taxon>Eukaryota</taxon>
        <taxon>Metazoa</taxon>
        <taxon>Ecdysozoa</taxon>
        <taxon>Arthropoda</taxon>
        <taxon>Hexapoda</taxon>
        <taxon>Insecta</taxon>
        <taxon>Pterygota</taxon>
        <taxon>Neoptera</taxon>
        <taxon>Endopterygota</taxon>
        <taxon>Coleoptera</taxon>
        <taxon>Polyphaga</taxon>
        <taxon>Cucujiformia</taxon>
        <taxon>Curculionidae</taxon>
        <taxon>Ceutorhynchinae</taxon>
        <taxon>Ceutorhynchus</taxon>
    </lineage>
</organism>
<keyword evidence="3" id="KW-1185">Reference proteome</keyword>
<dbReference type="OrthoDB" id="410807at2759"/>
<evidence type="ECO:0000313" key="2">
    <source>
        <dbReference type="EMBL" id="CAG9772570.1"/>
    </source>
</evidence>
<dbReference type="Pfam" id="PF22589">
    <property type="entry name" value="SPMIP1"/>
    <property type="match status" value="1"/>
</dbReference>
<sequence length="190" mass="22911">MSKAQRTAMGDYWAKTIEKEAALRSMWFRKNEARLNENANKLISSRAVPEEVKEKIKKNRIEAFQQIKKFPRIKTEDTVIDFEGNLQDIMRPVNPEITKLIYTGHNKDGRENYLRERVKLIPEKRFYFPECTSWDHGWKQWHRMKDNRTLGFGRQQIIKASFYRRRGVERDPEWYKEPAHINPTFCNMCR</sequence>
<proteinExistence type="predicted"/>
<name>A0A9N9MXN9_9CUCU</name>